<name>A0ABT5Z5B0_9ACTN</name>
<dbReference type="Proteomes" id="UP001220022">
    <property type="component" value="Unassembled WGS sequence"/>
</dbReference>
<dbReference type="EMBL" id="JARHTQ010000019">
    <property type="protein sequence ID" value="MDF2259004.1"/>
    <property type="molecule type" value="Genomic_DNA"/>
</dbReference>
<dbReference type="RefSeq" id="WP_275818460.1">
    <property type="nucleotide sequence ID" value="NZ_BAAANM010000006.1"/>
</dbReference>
<comment type="caution">
    <text evidence="3">The sequence shown here is derived from an EMBL/GenBank/DDBJ whole genome shotgun (WGS) entry which is preliminary data.</text>
</comment>
<feature type="compositionally biased region" description="Basic and acidic residues" evidence="1">
    <location>
        <begin position="109"/>
        <end position="122"/>
    </location>
</feature>
<feature type="compositionally biased region" description="Acidic residues" evidence="1">
    <location>
        <begin position="669"/>
        <end position="678"/>
    </location>
</feature>
<protein>
    <submittedName>
        <fullName evidence="3">Mu transposase C-terminal domain-containing protein</fullName>
    </submittedName>
</protein>
<feature type="region of interest" description="Disordered" evidence="1">
    <location>
        <begin position="107"/>
        <end position="126"/>
    </location>
</feature>
<gene>
    <name evidence="3" type="ORF">P2L57_25820</name>
</gene>
<dbReference type="PROSITE" id="PS50994">
    <property type="entry name" value="INTEGRASE"/>
    <property type="match status" value="1"/>
</dbReference>
<dbReference type="InterPro" id="IPR001584">
    <property type="entry name" value="Integrase_cat-core"/>
</dbReference>
<keyword evidence="4" id="KW-1185">Reference proteome</keyword>
<feature type="domain" description="Integrase catalytic" evidence="2">
    <location>
        <begin position="262"/>
        <end position="493"/>
    </location>
</feature>
<evidence type="ECO:0000313" key="4">
    <source>
        <dbReference type="Proteomes" id="UP001220022"/>
    </source>
</evidence>
<evidence type="ECO:0000259" key="2">
    <source>
        <dbReference type="PROSITE" id="PS50994"/>
    </source>
</evidence>
<dbReference type="SUPFAM" id="SSF53098">
    <property type="entry name" value="Ribonuclease H-like"/>
    <property type="match status" value="1"/>
</dbReference>
<evidence type="ECO:0000256" key="1">
    <source>
        <dbReference type="SAM" id="MobiDB-lite"/>
    </source>
</evidence>
<evidence type="ECO:0000313" key="3">
    <source>
        <dbReference type="EMBL" id="MDF2259004.1"/>
    </source>
</evidence>
<feature type="region of interest" description="Disordered" evidence="1">
    <location>
        <begin position="666"/>
        <end position="691"/>
    </location>
</feature>
<sequence>MSRAGARVGVGTRFRYDGETVEVVEMAATTAGNEVVLKDGQGRLLRLSLKELLFSDRAAVIPDQPGPAADDAEEIASVVLDQLHEGERLQILERAAHVREVLTGFRSGSPERVHDGEPRRDYAPGGPVEPKYAAKAMELGVHVRTVKQWVADFRRHGEAGLVAKRKQSGGAAAGADERWVETALEVMVEHTGESKPSRKMVIERTRARVIARYGPDAVRLPSQATAYRILAELECRHPLFRLSTKRNRDIADRPEGPYGKLRPTRPGEYLLMDSTRLDVFAFDPLTLKWVQAELSVGMDWYTRCITGIRLTPVSTKAVDVSAVLFQSFRPRPAGRDWPRHAVWPEHGIPRTVLVDVEGASGPGLASPPLVPETLVVDHGKVYVSEHLTSVCRRMGISIQPARLRTGRDKGPVERYFRTLREGLLQVLPGYKGPDIYSRGENPEDDAFFFLDELEAIIREWTASVYHCRPHSSLVDPALPGLRMSPAKMFEHGMARAGYIEAPRDPNLAYEFLKTEWRTIQHYGVEIGRRRYSGPGLKGLSGIRSPYDGPVKNGWPFQVDPDDITRIYFRDPATRAWHTLVWEHAPSTEMPLSEDALTFARQLAASKYRFPDDRLAVADLLQRWNLGLGTTIAERRMALRLSREQAAIELPESEAETVVSLPSVRKALGQDEEAAEAQEPEVATETGDDDAADLDDLAEENDFYADALEDV</sequence>
<dbReference type="Gene3D" id="3.30.420.10">
    <property type="entry name" value="Ribonuclease H-like superfamily/Ribonuclease H"/>
    <property type="match status" value="1"/>
</dbReference>
<proteinExistence type="predicted"/>
<reference evidence="3 4" key="1">
    <citation type="submission" date="2023-03" db="EMBL/GenBank/DDBJ databases">
        <title>Draft genome sequence of type strain Streptomyces ferralitis JCM 14344.</title>
        <authorList>
            <person name="Klaysubun C."/>
            <person name="Duangmal K."/>
        </authorList>
    </citation>
    <scope>NUCLEOTIDE SEQUENCE [LARGE SCALE GENOMIC DNA]</scope>
    <source>
        <strain evidence="3 4">JCM 14344</strain>
    </source>
</reference>
<dbReference type="InterPro" id="IPR036397">
    <property type="entry name" value="RNaseH_sf"/>
</dbReference>
<accession>A0ABT5Z5B0</accession>
<dbReference type="InterPro" id="IPR012337">
    <property type="entry name" value="RNaseH-like_sf"/>
</dbReference>
<organism evidence="3 4">
    <name type="scientific">Streptantibioticus ferralitis</name>
    <dbReference type="NCBI Taxonomy" id="236510"/>
    <lineage>
        <taxon>Bacteria</taxon>
        <taxon>Bacillati</taxon>
        <taxon>Actinomycetota</taxon>
        <taxon>Actinomycetes</taxon>
        <taxon>Kitasatosporales</taxon>
        <taxon>Streptomycetaceae</taxon>
        <taxon>Streptantibioticus</taxon>
    </lineage>
</organism>